<dbReference type="EMBL" id="BDQX01000458">
    <property type="protein sequence ID" value="GBG12321.1"/>
    <property type="molecule type" value="Genomic_DNA"/>
</dbReference>
<comment type="caution">
    <text evidence="4">The sequence shown here is derived from an EMBL/GenBank/DDBJ whole genome shotgun (WGS) entry which is preliminary data.</text>
</comment>
<comment type="catalytic activity">
    <reaction evidence="3">
        <text>alpha-L-fucose = beta-L-fucose</text>
        <dbReference type="Rhea" id="RHEA:25580"/>
        <dbReference type="ChEBI" id="CHEBI:42548"/>
        <dbReference type="ChEBI" id="CHEBI:42589"/>
        <dbReference type="EC" id="5.1.3.29"/>
    </reaction>
</comment>
<dbReference type="InterPro" id="IPR023750">
    <property type="entry name" value="RbsD-like_sf"/>
</dbReference>
<evidence type="ECO:0000313" key="5">
    <source>
        <dbReference type="Proteomes" id="UP000245202"/>
    </source>
</evidence>
<dbReference type="Gene3D" id="3.40.1650.10">
    <property type="entry name" value="RbsD-like domain"/>
    <property type="match status" value="1"/>
</dbReference>
<dbReference type="Pfam" id="PF05025">
    <property type="entry name" value="RbsD_FucU"/>
    <property type="match status" value="1"/>
</dbReference>
<evidence type="ECO:0000256" key="1">
    <source>
        <dbReference type="ARBA" id="ARBA00000223"/>
    </source>
</evidence>
<dbReference type="GO" id="GO:0062193">
    <property type="term" value="F:D-ribose pyranase activity"/>
    <property type="evidence" value="ECO:0007669"/>
    <property type="project" value="UniProtKB-EC"/>
</dbReference>
<keyword evidence="2 4" id="KW-0413">Isomerase</keyword>
<dbReference type="RefSeq" id="WP_108996338.1">
    <property type="nucleotide sequence ID" value="NZ_BDQX01000458.1"/>
</dbReference>
<sequence>MLKGIPAILPPELLKVLMEMGHSDEIVLADGNFPGASHAQRLIRCDGHGIPALLDAMLQLLPLDQYVEKPAGLMAVMPGDATQTPIWEEYREIIRAREGLDEPFEEIERFSFYERAKRAYAIVATGESALYANLILKKGVVKPDNAE</sequence>
<gene>
    <name evidence="4" type="ORF">PAT3040_07194</name>
</gene>
<dbReference type="InterPro" id="IPR007721">
    <property type="entry name" value="RbsD_FucU"/>
</dbReference>
<reference evidence="4 5" key="1">
    <citation type="submission" date="2017-08" db="EMBL/GenBank/DDBJ databases">
        <title>Substantial Increase in Enzyme Production by Combined Drug-Resistance Mutations in Paenibacillus agaridevorans.</title>
        <authorList>
            <person name="Tanaka Y."/>
            <person name="Funane K."/>
            <person name="Hosaka T."/>
            <person name="Shiwa Y."/>
            <person name="Fujita N."/>
            <person name="Miyazaki T."/>
            <person name="Yoshikawa H."/>
            <person name="Murakami K."/>
            <person name="Kasahara K."/>
            <person name="Inaoka T."/>
            <person name="Hiraga Y."/>
            <person name="Ochi K."/>
        </authorList>
    </citation>
    <scope>NUCLEOTIDE SEQUENCE [LARGE SCALE GENOMIC DNA]</scope>
    <source>
        <strain evidence="4 5">T-3040</strain>
    </source>
</reference>
<keyword evidence="5" id="KW-1185">Reference proteome</keyword>
<dbReference type="GO" id="GO:0036373">
    <property type="term" value="F:L-fucose mutarotase activity"/>
    <property type="evidence" value="ECO:0007669"/>
    <property type="project" value="UniProtKB-EC"/>
</dbReference>
<organism evidence="4 5">
    <name type="scientific">Paenibacillus agaridevorans</name>
    <dbReference type="NCBI Taxonomy" id="171404"/>
    <lineage>
        <taxon>Bacteria</taxon>
        <taxon>Bacillati</taxon>
        <taxon>Bacillota</taxon>
        <taxon>Bacilli</taxon>
        <taxon>Bacillales</taxon>
        <taxon>Paenibacillaceae</taxon>
        <taxon>Paenibacillus</taxon>
    </lineage>
</organism>
<protein>
    <submittedName>
        <fullName evidence="4">Fucose isomerase</fullName>
    </submittedName>
</protein>
<dbReference type="InterPro" id="IPR050443">
    <property type="entry name" value="RbsD/FucU_mutarotase"/>
</dbReference>
<name>A0A2R5F6R8_9BACL</name>
<evidence type="ECO:0000256" key="3">
    <source>
        <dbReference type="ARBA" id="ARBA00036324"/>
    </source>
</evidence>
<dbReference type="SUPFAM" id="SSF102546">
    <property type="entry name" value="RbsD-like"/>
    <property type="match status" value="1"/>
</dbReference>
<comment type="catalytic activity">
    <reaction evidence="1">
        <text>beta-D-ribopyranose = beta-D-ribofuranose</text>
        <dbReference type="Rhea" id="RHEA:25432"/>
        <dbReference type="ChEBI" id="CHEBI:27476"/>
        <dbReference type="ChEBI" id="CHEBI:47002"/>
        <dbReference type="EC" id="5.4.99.62"/>
    </reaction>
</comment>
<evidence type="ECO:0000256" key="2">
    <source>
        <dbReference type="ARBA" id="ARBA00023235"/>
    </source>
</evidence>
<dbReference type="PANTHER" id="PTHR31690:SF4">
    <property type="entry name" value="FUCOSE MUTAROTASE"/>
    <property type="match status" value="1"/>
</dbReference>
<accession>A0A2R5F6R8</accession>
<evidence type="ECO:0000313" key="4">
    <source>
        <dbReference type="EMBL" id="GBG12321.1"/>
    </source>
</evidence>
<dbReference type="AlphaFoldDB" id="A0A2R5F6R8"/>
<dbReference type="GO" id="GO:0042806">
    <property type="term" value="F:fucose binding"/>
    <property type="evidence" value="ECO:0007669"/>
    <property type="project" value="TreeGrafter"/>
</dbReference>
<dbReference type="GO" id="GO:0006004">
    <property type="term" value="P:fucose metabolic process"/>
    <property type="evidence" value="ECO:0007669"/>
    <property type="project" value="TreeGrafter"/>
</dbReference>
<dbReference type="PANTHER" id="PTHR31690">
    <property type="entry name" value="FUCOSE MUTAROTASE"/>
    <property type="match status" value="1"/>
</dbReference>
<proteinExistence type="predicted"/>
<dbReference type="Proteomes" id="UP000245202">
    <property type="component" value="Unassembled WGS sequence"/>
</dbReference>